<dbReference type="AlphaFoldDB" id="A0A5C8PH63"/>
<dbReference type="GO" id="GO:0016887">
    <property type="term" value="F:ATP hydrolysis activity"/>
    <property type="evidence" value="ECO:0007669"/>
    <property type="project" value="InterPro"/>
</dbReference>
<dbReference type="SMART" id="SM00382">
    <property type="entry name" value="AAA"/>
    <property type="match status" value="1"/>
</dbReference>
<evidence type="ECO:0000256" key="1">
    <source>
        <dbReference type="ARBA" id="ARBA00005417"/>
    </source>
</evidence>
<dbReference type="Gene3D" id="3.40.50.300">
    <property type="entry name" value="P-loop containing nucleotide triphosphate hydrolases"/>
    <property type="match status" value="1"/>
</dbReference>
<feature type="domain" description="ABC transporter" evidence="7">
    <location>
        <begin position="28"/>
        <end position="252"/>
    </location>
</feature>
<dbReference type="PANTHER" id="PTHR43820:SF4">
    <property type="entry name" value="HIGH-AFFINITY BRANCHED-CHAIN AMINO ACID TRANSPORT ATP-BINDING PROTEIN LIVF"/>
    <property type="match status" value="1"/>
</dbReference>
<keyword evidence="3" id="KW-0547">Nucleotide-binding</keyword>
<dbReference type="CDD" id="cd03224">
    <property type="entry name" value="ABC_TM1139_LivF_branched"/>
    <property type="match status" value="1"/>
</dbReference>
<name>A0A5C8PH63_9HYPH</name>
<dbReference type="GO" id="GO:0005524">
    <property type="term" value="F:ATP binding"/>
    <property type="evidence" value="ECO:0007669"/>
    <property type="project" value="UniProtKB-KW"/>
</dbReference>
<comment type="similarity">
    <text evidence="1">Belongs to the ABC transporter superfamily.</text>
</comment>
<dbReference type="InterPro" id="IPR027417">
    <property type="entry name" value="P-loop_NTPase"/>
</dbReference>
<evidence type="ECO:0000256" key="2">
    <source>
        <dbReference type="ARBA" id="ARBA00022448"/>
    </source>
</evidence>
<evidence type="ECO:0000256" key="4">
    <source>
        <dbReference type="ARBA" id="ARBA00022840"/>
    </source>
</evidence>
<dbReference type="GO" id="GO:0015658">
    <property type="term" value="F:branched-chain amino acid transmembrane transporter activity"/>
    <property type="evidence" value="ECO:0007669"/>
    <property type="project" value="TreeGrafter"/>
</dbReference>
<comment type="caution">
    <text evidence="8">The sequence shown here is derived from an EMBL/GenBank/DDBJ whole genome shotgun (WGS) entry which is preliminary data.</text>
</comment>
<dbReference type="InterPro" id="IPR003593">
    <property type="entry name" value="AAA+_ATPase"/>
</dbReference>
<keyword evidence="9" id="KW-1185">Reference proteome</keyword>
<dbReference type="GO" id="GO:0015807">
    <property type="term" value="P:L-amino acid transport"/>
    <property type="evidence" value="ECO:0007669"/>
    <property type="project" value="TreeGrafter"/>
</dbReference>
<dbReference type="PROSITE" id="PS50893">
    <property type="entry name" value="ABC_TRANSPORTER_2"/>
    <property type="match status" value="1"/>
</dbReference>
<dbReference type="PROSITE" id="PS00211">
    <property type="entry name" value="ABC_TRANSPORTER_1"/>
    <property type="match status" value="1"/>
</dbReference>
<evidence type="ECO:0000256" key="6">
    <source>
        <dbReference type="SAM" id="MobiDB-lite"/>
    </source>
</evidence>
<keyword evidence="2" id="KW-0813">Transport</keyword>
<dbReference type="InterPro" id="IPR052156">
    <property type="entry name" value="BCAA_Transport_ATP-bd_LivF"/>
</dbReference>
<sequence length="254" mass="27500">MTAPSPRSSAPHACRRSTPPVSDTAPILQVDKLSSGYGRSRVLFDLSLTVGRHGAVAILGRNGVGKSTLLKTLAGEIRPMGGVIRFDGIEAQDESTERRARRGLGYVPQEQAVFGKMTVRENLLLGAIGQRDKSGIDYVLDFFPKLAQRLGQAAGTLSGGERKMLAIGRALLGRPKLLMLDEPTEGVWIGVIGEIADRLRQLSTEMSVILVEQHIELALDVARYAYVMDRGQIGLEGAAADVRNDPRLLKYLSP</sequence>
<evidence type="ECO:0000256" key="3">
    <source>
        <dbReference type="ARBA" id="ARBA00022741"/>
    </source>
</evidence>
<dbReference type="OrthoDB" id="9776369at2"/>
<reference evidence="8 9" key="1">
    <citation type="submission" date="2019-06" db="EMBL/GenBank/DDBJ databases">
        <title>New taxonomy in bacterial strain CC-CFT640, isolated from vineyard.</title>
        <authorList>
            <person name="Lin S.-Y."/>
            <person name="Tsai C.-F."/>
            <person name="Young C.-C."/>
        </authorList>
    </citation>
    <scope>NUCLEOTIDE SEQUENCE [LARGE SCALE GENOMIC DNA]</scope>
    <source>
        <strain evidence="8 9">CC-CFT640</strain>
    </source>
</reference>
<accession>A0A5C8PH63</accession>
<dbReference type="SUPFAM" id="SSF52540">
    <property type="entry name" value="P-loop containing nucleoside triphosphate hydrolases"/>
    <property type="match status" value="1"/>
</dbReference>
<dbReference type="InterPro" id="IPR003439">
    <property type="entry name" value="ABC_transporter-like_ATP-bd"/>
</dbReference>
<dbReference type="InterPro" id="IPR017871">
    <property type="entry name" value="ABC_transporter-like_CS"/>
</dbReference>
<feature type="region of interest" description="Disordered" evidence="6">
    <location>
        <begin position="1"/>
        <end position="23"/>
    </location>
</feature>
<evidence type="ECO:0000313" key="9">
    <source>
        <dbReference type="Proteomes" id="UP000321638"/>
    </source>
</evidence>
<proteinExistence type="inferred from homology"/>
<dbReference type="EMBL" id="VDUZ01000027">
    <property type="protein sequence ID" value="TXL73177.1"/>
    <property type="molecule type" value="Genomic_DNA"/>
</dbReference>
<evidence type="ECO:0000256" key="5">
    <source>
        <dbReference type="ARBA" id="ARBA00022970"/>
    </source>
</evidence>
<dbReference type="Proteomes" id="UP000321638">
    <property type="component" value="Unassembled WGS sequence"/>
</dbReference>
<protein>
    <submittedName>
        <fullName evidence="8">ABC transporter ATP-binding protein</fullName>
    </submittedName>
</protein>
<dbReference type="PANTHER" id="PTHR43820">
    <property type="entry name" value="HIGH-AFFINITY BRANCHED-CHAIN AMINO ACID TRANSPORT ATP-BINDING PROTEIN LIVF"/>
    <property type="match status" value="1"/>
</dbReference>
<evidence type="ECO:0000259" key="7">
    <source>
        <dbReference type="PROSITE" id="PS50893"/>
    </source>
</evidence>
<gene>
    <name evidence="8" type="ORF">FHP25_22385</name>
</gene>
<keyword evidence="4 8" id="KW-0067">ATP-binding</keyword>
<evidence type="ECO:0000313" key="8">
    <source>
        <dbReference type="EMBL" id="TXL73177.1"/>
    </source>
</evidence>
<dbReference type="Pfam" id="PF00005">
    <property type="entry name" value="ABC_tran"/>
    <property type="match status" value="1"/>
</dbReference>
<keyword evidence="5" id="KW-0029">Amino-acid transport</keyword>
<organism evidence="8 9">
    <name type="scientific">Vineibacter terrae</name>
    <dbReference type="NCBI Taxonomy" id="2586908"/>
    <lineage>
        <taxon>Bacteria</taxon>
        <taxon>Pseudomonadati</taxon>
        <taxon>Pseudomonadota</taxon>
        <taxon>Alphaproteobacteria</taxon>
        <taxon>Hyphomicrobiales</taxon>
        <taxon>Vineibacter</taxon>
    </lineage>
</organism>